<dbReference type="PROSITE" id="PS51779">
    <property type="entry name" value="POTRA"/>
    <property type="match status" value="1"/>
</dbReference>
<feature type="domain" description="POTRA" evidence="10">
    <location>
        <begin position="88"/>
        <end position="156"/>
    </location>
</feature>
<dbReference type="PANTHER" id="PTHR37820:SF1">
    <property type="entry name" value="CELL DIVISION PROTEIN FTSQ"/>
    <property type="match status" value="1"/>
</dbReference>
<proteinExistence type="predicted"/>
<dbReference type="Gene3D" id="3.10.20.310">
    <property type="entry name" value="membrane protein fhac"/>
    <property type="match status" value="1"/>
</dbReference>
<dbReference type="InterPro" id="IPR013685">
    <property type="entry name" value="POTRA_FtsQ_type"/>
</dbReference>
<evidence type="ECO:0000259" key="10">
    <source>
        <dbReference type="PROSITE" id="PS51779"/>
    </source>
</evidence>
<feature type="compositionally biased region" description="Gly residues" evidence="8">
    <location>
        <begin position="1"/>
        <end position="12"/>
    </location>
</feature>
<dbReference type="OrthoDB" id="9790760at2"/>
<dbReference type="Proteomes" id="UP000253303">
    <property type="component" value="Unassembled WGS sequence"/>
</dbReference>
<evidence type="ECO:0000256" key="3">
    <source>
        <dbReference type="ARBA" id="ARBA00022618"/>
    </source>
</evidence>
<dbReference type="GO" id="GO:0051301">
    <property type="term" value="P:cell division"/>
    <property type="evidence" value="ECO:0007669"/>
    <property type="project" value="UniProtKB-KW"/>
</dbReference>
<feature type="transmembrane region" description="Helical" evidence="9">
    <location>
        <begin position="64"/>
        <end position="90"/>
    </location>
</feature>
<evidence type="ECO:0000256" key="8">
    <source>
        <dbReference type="SAM" id="MobiDB-lite"/>
    </source>
</evidence>
<evidence type="ECO:0000256" key="9">
    <source>
        <dbReference type="SAM" id="Phobius"/>
    </source>
</evidence>
<keyword evidence="3 11" id="KW-0132">Cell division</keyword>
<dbReference type="Pfam" id="PF03799">
    <property type="entry name" value="FtsQ_DivIB_C"/>
    <property type="match status" value="1"/>
</dbReference>
<evidence type="ECO:0000256" key="4">
    <source>
        <dbReference type="ARBA" id="ARBA00022692"/>
    </source>
</evidence>
<gene>
    <name evidence="11" type="ORF">DP939_11170</name>
</gene>
<keyword evidence="7" id="KW-0131">Cell cycle</keyword>
<name>A0A366M523_9ACTN</name>
<feature type="compositionally biased region" description="Low complexity" evidence="8">
    <location>
        <begin position="13"/>
        <end position="24"/>
    </location>
</feature>
<dbReference type="Pfam" id="PF08478">
    <property type="entry name" value="POTRA_1"/>
    <property type="match status" value="1"/>
</dbReference>
<feature type="region of interest" description="Disordered" evidence="8">
    <location>
        <begin position="1"/>
        <end position="54"/>
    </location>
</feature>
<keyword evidence="12" id="KW-1185">Reference proteome</keyword>
<accession>A0A366M523</accession>
<dbReference type="EMBL" id="QMEY01000003">
    <property type="protein sequence ID" value="RBQ20542.1"/>
    <property type="molecule type" value="Genomic_DNA"/>
</dbReference>
<evidence type="ECO:0000313" key="11">
    <source>
        <dbReference type="EMBL" id="RBQ20542.1"/>
    </source>
</evidence>
<protein>
    <submittedName>
        <fullName evidence="11">Cell division protein FtsQ</fullName>
    </submittedName>
</protein>
<evidence type="ECO:0000256" key="6">
    <source>
        <dbReference type="ARBA" id="ARBA00023136"/>
    </source>
</evidence>
<keyword evidence="6 9" id="KW-0472">Membrane</keyword>
<evidence type="ECO:0000256" key="5">
    <source>
        <dbReference type="ARBA" id="ARBA00022989"/>
    </source>
</evidence>
<comment type="caution">
    <text evidence="11">The sequence shown here is derived from an EMBL/GenBank/DDBJ whole genome shotgun (WGS) entry which is preliminary data.</text>
</comment>
<evidence type="ECO:0000313" key="12">
    <source>
        <dbReference type="Proteomes" id="UP000253303"/>
    </source>
</evidence>
<dbReference type="InterPro" id="IPR050487">
    <property type="entry name" value="FtsQ_DivIB"/>
</dbReference>
<organism evidence="11 12">
    <name type="scientific">Spongiactinospora rosea</name>
    <dbReference type="NCBI Taxonomy" id="2248750"/>
    <lineage>
        <taxon>Bacteria</taxon>
        <taxon>Bacillati</taxon>
        <taxon>Actinomycetota</taxon>
        <taxon>Actinomycetes</taxon>
        <taxon>Streptosporangiales</taxon>
        <taxon>Streptosporangiaceae</taxon>
        <taxon>Spongiactinospora</taxon>
    </lineage>
</organism>
<dbReference type="InterPro" id="IPR034746">
    <property type="entry name" value="POTRA"/>
</dbReference>
<keyword evidence="2" id="KW-1003">Cell membrane</keyword>
<evidence type="ECO:0000256" key="1">
    <source>
        <dbReference type="ARBA" id="ARBA00004370"/>
    </source>
</evidence>
<evidence type="ECO:0000256" key="7">
    <source>
        <dbReference type="ARBA" id="ARBA00023306"/>
    </source>
</evidence>
<dbReference type="GO" id="GO:0005886">
    <property type="term" value="C:plasma membrane"/>
    <property type="evidence" value="ECO:0007669"/>
    <property type="project" value="TreeGrafter"/>
</dbReference>
<sequence>MAASGRGGGEPGTTGAADAAGTADRAGEVDDAPGPPEPPGPPAPPPAGGEDAGAARGRWTGWRVVLVLVLFAAVVGCATWIVFFSSVLGLREIKVVGNLTVPSEQIQRAAGVPDGHPLATVDLGGVQARVLGIRQIESAAVERTWPGTLRIAIVERRPVAVVPVAGKAALVDKYGVVTEVRSVGSPRLPLLRVNRPGPDDPATRAALAVIVSLPAALAPKVAEVRATGPEAVSLRLGDGRTVVWGGADRARQKARILMTLLKKPADSYDVSSPEVVTVE</sequence>
<dbReference type="InterPro" id="IPR005548">
    <property type="entry name" value="Cell_div_FtsQ/DivIB_C"/>
</dbReference>
<dbReference type="AlphaFoldDB" id="A0A366M523"/>
<evidence type="ECO:0000256" key="2">
    <source>
        <dbReference type="ARBA" id="ARBA00022475"/>
    </source>
</evidence>
<keyword evidence="4 9" id="KW-0812">Transmembrane</keyword>
<dbReference type="PANTHER" id="PTHR37820">
    <property type="entry name" value="CELL DIVISION PROTEIN DIVIB"/>
    <property type="match status" value="1"/>
</dbReference>
<reference evidence="11 12" key="1">
    <citation type="submission" date="2018-06" db="EMBL/GenBank/DDBJ databases">
        <title>Sphaerisporangium craniellae sp. nov., isolated from a marine sponge in the South China Sea.</title>
        <authorList>
            <person name="Li L."/>
        </authorList>
    </citation>
    <scope>NUCLEOTIDE SEQUENCE [LARGE SCALE GENOMIC DNA]</scope>
    <source>
        <strain evidence="11 12">LHW63015</strain>
    </source>
</reference>
<comment type="subcellular location">
    <subcellularLocation>
        <location evidence="1">Membrane</location>
    </subcellularLocation>
</comment>
<keyword evidence="5 9" id="KW-1133">Transmembrane helix</keyword>
<feature type="compositionally biased region" description="Pro residues" evidence="8">
    <location>
        <begin position="33"/>
        <end position="47"/>
    </location>
</feature>